<dbReference type="SUPFAM" id="SSF140453">
    <property type="entry name" value="EsxAB dimer-like"/>
    <property type="match status" value="1"/>
</dbReference>
<accession>A0ABT8FF56</accession>
<evidence type="ECO:0008006" key="5">
    <source>
        <dbReference type="Google" id="ProtNLM"/>
    </source>
</evidence>
<sequence>MIDTTVDGSAASVRSAATYLGDTLEKQVVDAGDDAQSARSRALASWDGDAASAYRDFGRRLVEAADEQEDHLREAREKFDAYAGRLERIKDRMRERRTEASGVGLVVDGMVIERPADAVAPAALGAEPTPRQADAHAAATEAFEAQKIKVETYNRLVGEVQADHDDHAAWIRENLDTFWSTVHGPSLATVASDVLGKLPAALTGLAVDLRGRTLRERAADAREESRRLRDEAREARDARRSGNPARRAAGEAVDIADNRGTARALDALAEGGERVARRLPVVGALATVAFAGSDIAGGDSPSTVIVGEAGGIAGGVLGGAAVVGGAALLGVGAPVIAVAAGAAVVGVGVGLAAEYAYENWVPDEVRDKIDEGLRDFGNGVADVAGDVGDAITFWD</sequence>
<evidence type="ECO:0000256" key="2">
    <source>
        <dbReference type="SAM" id="MobiDB-lite"/>
    </source>
</evidence>
<dbReference type="InterPro" id="IPR036689">
    <property type="entry name" value="ESAT-6-like_sf"/>
</dbReference>
<feature type="region of interest" description="Disordered" evidence="2">
    <location>
        <begin position="217"/>
        <end position="250"/>
    </location>
</feature>
<evidence type="ECO:0000313" key="4">
    <source>
        <dbReference type="Proteomes" id="UP001168620"/>
    </source>
</evidence>
<organism evidence="3 4">
    <name type="scientific">Nocardioides oceani</name>
    <dbReference type="NCBI Taxonomy" id="3058369"/>
    <lineage>
        <taxon>Bacteria</taxon>
        <taxon>Bacillati</taxon>
        <taxon>Actinomycetota</taxon>
        <taxon>Actinomycetes</taxon>
        <taxon>Propionibacteriales</taxon>
        <taxon>Nocardioidaceae</taxon>
        <taxon>Nocardioides</taxon>
    </lineage>
</organism>
<dbReference type="EMBL" id="JAUHJQ010000003">
    <property type="protein sequence ID" value="MDN4173308.1"/>
    <property type="molecule type" value="Genomic_DNA"/>
</dbReference>
<comment type="caution">
    <text evidence="3">The sequence shown here is derived from an EMBL/GenBank/DDBJ whole genome shotgun (WGS) entry which is preliminary data.</text>
</comment>
<name>A0ABT8FF56_9ACTN</name>
<keyword evidence="4" id="KW-1185">Reference proteome</keyword>
<dbReference type="RefSeq" id="WP_300952414.1">
    <property type="nucleotide sequence ID" value="NZ_JAUHJQ010000003.1"/>
</dbReference>
<dbReference type="Proteomes" id="UP001168620">
    <property type="component" value="Unassembled WGS sequence"/>
</dbReference>
<evidence type="ECO:0000256" key="1">
    <source>
        <dbReference type="SAM" id="Coils"/>
    </source>
</evidence>
<proteinExistence type="predicted"/>
<reference evidence="3" key="1">
    <citation type="submission" date="2023-06" db="EMBL/GenBank/DDBJ databases">
        <title>Draft genome sequence of Nocardioides sp. SOB77.</title>
        <authorList>
            <person name="Zhang G."/>
        </authorList>
    </citation>
    <scope>NUCLEOTIDE SEQUENCE</scope>
    <source>
        <strain evidence="3">SOB77</strain>
    </source>
</reference>
<feature type="coiled-coil region" evidence="1">
    <location>
        <begin position="58"/>
        <end position="92"/>
    </location>
</feature>
<protein>
    <recommendedName>
        <fullName evidence="5">WXG100 family type VII secretion target</fullName>
    </recommendedName>
</protein>
<gene>
    <name evidence="3" type="ORF">QWY28_10170</name>
</gene>
<evidence type="ECO:0000313" key="3">
    <source>
        <dbReference type="EMBL" id="MDN4173308.1"/>
    </source>
</evidence>
<keyword evidence="1" id="KW-0175">Coiled coil</keyword>
<feature type="compositionally biased region" description="Basic and acidic residues" evidence="2">
    <location>
        <begin position="217"/>
        <end position="240"/>
    </location>
</feature>